<dbReference type="EMBL" id="PDZR01000030">
    <property type="protein sequence ID" value="PNG24503.1"/>
    <property type="molecule type" value="Genomic_DNA"/>
</dbReference>
<keyword evidence="4 6" id="KW-1133">Transmembrane helix</keyword>
<dbReference type="RefSeq" id="WP_102845157.1">
    <property type="nucleotide sequence ID" value="NZ_PDZR01000030.1"/>
</dbReference>
<dbReference type="Proteomes" id="UP000236286">
    <property type="component" value="Unassembled WGS sequence"/>
</dbReference>
<comment type="subcellular location">
    <subcellularLocation>
        <location evidence="1">Membrane</location>
        <topology evidence="1">Single-pass membrane protein</topology>
    </subcellularLocation>
</comment>
<accession>A0A2J7TCL7</accession>
<dbReference type="NCBIfam" id="TIGR02532">
    <property type="entry name" value="IV_pilin_GFxxxE"/>
    <property type="match status" value="1"/>
</dbReference>
<dbReference type="InterPro" id="IPR012902">
    <property type="entry name" value="N_methyl_site"/>
</dbReference>
<evidence type="ECO:0000256" key="1">
    <source>
        <dbReference type="ARBA" id="ARBA00004167"/>
    </source>
</evidence>
<sequence>MNSRRGQGGFTLLETVCVLAIIAILAAVVMPAFPRATSPAQLQALAMATASLLKADRNAAMRRGAPVSTEIDTVGRVIRSGAGQNHVIVPGDVSFSAMLVESCDQHPAGTTISFFPSGLSCGGALSLSRLGETLEVRVAWLTGGVEIVPQKTF</sequence>
<keyword evidence="5 6" id="KW-0472">Membrane</keyword>
<dbReference type="InterPro" id="IPR002416">
    <property type="entry name" value="T2SS_protein-GspH"/>
</dbReference>
<dbReference type="GO" id="GO:0015628">
    <property type="term" value="P:protein secretion by the type II secretion system"/>
    <property type="evidence" value="ECO:0007669"/>
    <property type="project" value="InterPro"/>
</dbReference>
<dbReference type="Gene3D" id="3.30.700.10">
    <property type="entry name" value="Glycoprotein, Type 4 Pilin"/>
    <property type="match status" value="1"/>
</dbReference>
<protein>
    <submittedName>
        <fullName evidence="7">Type II secretion system protein GspH</fullName>
    </submittedName>
</protein>
<evidence type="ECO:0000256" key="5">
    <source>
        <dbReference type="ARBA" id="ARBA00023136"/>
    </source>
</evidence>
<dbReference type="GO" id="GO:0016020">
    <property type="term" value="C:membrane"/>
    <property type="evidence" value="ECO:0007669"/>
    <property type="project" value="UniProtKB-SubCell"/>
</dbReference>
<keyword evidence="3 6" id="KW-0812">Transmembrane</keyword>
<evidence type="ECO:0000256" key="4">
    <source>
        <dbReference type="ARBA" id="ARBA00022989"/>
    </source>
</evidence>
<evidence type="ECO:0000256" key="6">
    <source>
        <dbReference type="SAM" id="Phobius"/>
    </source>
</evidence>
<evidence type="ECO:0000313" key="8">
    <source>
        <dbReference type="Proteomes" id="UP000236286"/>
    </source>
</evidence>
<keyword evidence="2" id="KW-0488">Methylation</keyword>
<evidence type="ECO:0000256" key="2">
    <source>
        <dbReference type="ARBA" id="ARBA00022481"/>
    </source>
</evidence>
<evidence type="ECO:0000256" key="3">
    <source>
        <dbReference type="ARBA" id="ARBA00022692"/>
    </source>
</evidence>
<dbReference type="OrthoDB" id="7366901at2"/>
<feature type="transmembrane region" description="Helical" evidence="6">
    <location>
        <begin position="12"/>
        <end position="33"/>
    </location>
</feature>
<dbReference type="AlphaFoldDB" id="A0A2J7TCL7"/>
<proteinExistence type="predicted"/>
<comment type="caution">
    <text evidence="7">The sequence shown here is derived from an EMBL/GenBank/DDBJ whole genome shotgun (WGS) entry which is preliminary data.</text>
</comment>
<evidence type="ECO:0000313" key="7">
    <source>
        <dbReference type="EMBL" id="PNG24503.1"/>
    </source>
</evidence>
<dbReference type="InterPro" id="IPR045584">
    <property type="entry name" value="Pilin-like"/>
</dbReference>
<dbReference type="Pfam" id="PF07963">
    <property type="entry name" value="N_methyl"/>
    <property type="match status" value="1"/>
</dbReference>
<dbReference type="SUPFAM" id="SSF54523">
    <property type="entry name" value="Pili subunits"/>
    <property type="match status" value="1"/>
</dbReference>
<gene>
    <name evidence="7" type="ORF">CR492_18215</name>
</gene>
<reference evidence="7 8" key="1">
    <citation type="submission" date="2017-10" db="EMBL/GenBank/DDBJ databases">
        <title>Genome announcement of Methylocella silvestris TVC from permafrost.</title>
        <authorList>
            <person name="Wang J."/>
            <person name="Geng K."/>
            <person name="Ul-Haque F."/>
            <person name="Crombie A.T."/>
            <person name="Street L.E."/>
            <person name="Wookey P.A."/>
            <person name="Murrell J.C."/>
            <person name="Pratscher J."/>
        </authorList>
    </citation>
    <scope>NUCLEOTIDE SEQUENCE [LARGE SCALE GENOMIC DNA]</scope>
    <source>
        <strain evidence="7 8">TVC</strain>
    </source>
</reference>
<dbReference type="PRINTS" id="PR00885">
    <property type="entry name" value="BCTERIALGSPH"/>
</dbReference>
<name>A0A2J7TCL7_METSI</name>
<organism evidence="7 8">
    <name type="scientific">Methylocella silvestris</name>
    <dbReference type="NCBI Taxonomy" id="199596"/>
    <lineage>
        <taxon>Bacteria</taxon>
        <taxon>Pseudomonadati</taxon>
        <taxon>Pseudomonadota</taxon>
        <taxon>Alphaproteobacteria</taxon>
        <taxon>Hyphomicrobiales</taxon>
        <taxon>Beijerinckiaceae</taxon>
        <taxon>Methylocella</taxon>
    </lineage>
</organism>
<dbReference type="GO" id="GO:0015627">
    <property type="term" value="C:type II protein secretion system complex"/>
    <property type="evidence" value="ECO:0007669"/>
    <property type="project" value="InterPro"/>
</dbReference>